<dbReference type="Pfam" id="PF00544">
    <property type="entry name" value="Pectate_lyase_4"/>
    <property type="match status" value="1"/>
</dbReference>
<keyword evidence="3" id="KW-0456">Lyase</keyword>
<comment type="catalytic activity">
    <reaction evidence="4">
        <text>Eliminative cleavage of (1-&gt;4)-alpha-D-galacturonan methyl ester to give oligosaccharides with 4-deoxy-6-O-methyl-alpha-D-galact-4-enuronosyl groups at their non-reducing ends.</text>
        <dbReference type="EC" id="4.2.2.10"/>
    </reaction>
</comment>
<dbReference type="GO" id="GO:0047490">
    <property type="term" value="F:pectin lyase activity"/>
    <property type="evidence" value="ECO:0007669"/>
    <property type="project" value="UniProtKB-EC"/>
</dbReference>
<dbReference type="InterPro" id="IPR002022">
    <property type="entry name" value="Pec_lyase"/>
</dbReference>
<comment type="caution">
    <text evidence="8">The sequence shown here is derived from an EMBL/GenBank/DDBJ whole genome shotgun (WGS) entry which is preliminary data.</text>
</comment>
<comment type="function">
    <text evidence="5">Pectinolytic enzymes consist of four classes of enzymes: pectin lyase, polygalacturonase, pectin methylesterase and rhamnogalacturonase. Among pectinolytic enzymes, pectin lyase is the most important in depolymerization of pectin, since it cleaves internal glycosidic bonds of highly methylated pectins.</text>
</comment>
<dbReference type="Gene3D" id="2.160.20.10">
    <property type="entry name" value="Single-stranded right-handed beta-helix, Pectin lyase-like"/>
    <property type="match status" value="1"/>
</dbReference>
<dbReference type="AlphaFoldDB" id="A0A9W6WHG5"/>
<evidence type="ECO:0000259" key="7">
    <source>
        <dbReference type="SMART" id="SM00656"/>
    </source>
</evidence>
<keyword evidence="9" id="KW-1185">Reference proteome</keyword>
<dbReference type="Proteomes" id="UP001165083">
    <property type="component" value="Unassembled WGS sequence"/>
</dbReference>
<evidence type="ECO:0000256" key="5">
    <source>
        <dbReference type="ARBA" id="ARBA00037631"/>
    </source>
</evidence>
<evidence type="ECO:0000256" key="3">
    <source>
        <dbReference type="ARBA" id="ARBA00023239"/>
    </source>
</evidence>
<evidence type="ECO:0000313" key="9">
    <source>
        <dbReference type="Proteomes" id="UP001165083"/>
    </source>
</evidence>
<evidence type="ECO:0000256" key="4">
    <source>
        <dbReference type="ARBA" id="ARBA00036818"/>
    </source>
</evidence>
<evidence type="ECO:0000256" key="1">
    <source>
        <dbReference type="ARBA" id="ARBA00023157"/>
    </source>
</evidence>
<dbReference type="GO" id="GO:0030570">
    <property type="term" value="F:pectate lyase activity"/>
    <property type="evidence" value="ECO:0007669"/>
    <property type="project" value="InterPro"/>
</dbReference>
<name>A0A9W6WHG5_9STRA</name>
<evidence type="ECO:0000313" key="8">
    <source>
        <dbReference type="EMBL" id="GMF13054.1"/>
    </source>
</evidence>
<feature type="domain" description="Pectate lyase" evidence="7">
    <location>
        <begin position="1"/>
        <end position="168"/>
    </location>
</feature>
<reference evidence="8" key="1">
    <citation type="submission" date="2023-04" db="EMBL/GenBank/DDBJ databases">
        <title>Phytophthora lilii NBRC 32176.</title>
        <authorList>
            <person name="Ichikawa N."/>
            <person name="Sato H."/>
            <person name="Tonouchi N."/>
        </authorList>
    </citation>
    <scope>NUCLEOTIDE SEQUENCE</scope>
    <source>
        <strain evidence="8">NBRC 32176</strain>
    </source>
</reference>
<keyword evidence="2" id="KW-0325">Glycoprotein</keyword>
<proteinExistence type="predicted"/>
<sequence length="241" mass="26328">MFSVVSHFVTFQGSSVEFVCTKQLLATTGDAIYMQGTNGGSTAMKKIWLDHIKISRVGRQFITTNKASTDSMTISNSDFDGNTDYSASCDGHHYWSFIFYGTTRFSMLNNYIHGTSGRSPKIGGDSAANVVAHVANNFWGNNSGHSFEIGANAWVLAEGNYFTNTRMPLYNKGNEGALYAAGSEDECNSYLGRSCVANELTAQTSGSEQQDFQSRKLAVQTSNLEKEWEQTTGNFGVGKLD</sequence>
<keyword evidence="1" id="KW-1015">Disulfide bond</keyword>
<gene>
    <name evidence="8" type="ORF">Plil01_000357300</name>
</gene>
<organism evidence="8 9">
    <name type="scientific">Phytophthora lilii</name>
    <dbReference type="NCBI Taxonomy" id="2077276"/>
    <lineage>
        <taxon>Eukaryota</taxon>
        <taxon>Sar</taxon>
        <taxon>Stramenopiles</taxon>
        <taxon>Oomycota</taxon>
        <taxon>Peronosporomycetes</taxon>
        <taxon>Peronosporales</taxon>
        <taxon>Peronosporaceae</taxon>
        <taxon>Phytophthora</taxon>
    </lineage>
</organism>
<dbReference type="PANTHER" id="PTHR31683:SF67">
    <property type="entry name" value="PECTIN LYASE F-RELATED"/>
    <property type="match status" value="1"/>
</dbReference>
<dbReference type="InterPro" id="IPR012334">
    <property type="entry name" value="Pectin_lyas_fold"/>
</dbReference>
<dbReference type="EC" id="4.2.2.10" evidence="6"/>
<dbReference type="InterPro" id="IPR011050">
    <property type="entry name" value="Pectin_lyase_fold/virulence"/>
</dbReference>
<dbReference type="SMART" id="SM00656">
    <property type="entry name" value="Amb_all"/>
    <property type="match status" value="1"/>
</dbReference>
<dbReference type="SUPFAM" id="SSF51126">
    <property type="entry name" value="Pectin lyase-like"/>
    <property type="match status" value="1"/>
</dbReference>
<dbReference type="EMBL" id="BSXW01000141">
    <property type="protein sequence ID" value="GMF13054.1"/>
    <property type="molecule type" value="Genomic_DNA"/>
</dbReference>
<dbReference type="InterPro" id="IPR045032">
    <property type="entry name" value="PEL"/>
</dbReference>
<accession>A0A9W6WHG5</accession>
<protein>
    <recommendedName>
        <fullName evidence="6">pectin lyase</fullName>
        <ecNumber evidence="6">4.2.2.10</ecNumber>
    </recommendedName>
</protein>
<evidence type="ECO:0000256" key="6">
    <source>
        <dbReference type="ARBA" id="ARBA00039082"/>
    </source>
</evidence>
<evidence type="ECO:0000256" key="2">
    <source>
        <dbReference type="ARBA" id="ARBA00023180"/>
    </source>
</evidence>
<dbReference type="OrthoDB" id="1637350at2759"/>
<dbReference type="PANTHER" id="PTHR31683">
    <property type="entry name" value="PECTATE LYASE 18-RELATED"/>
    <property type="match status" value="1"/>
</dbReference>